<evidence type="ECO:0000313" key="3">
    <source>
        <dbReference type="EMBL" id="EAQ85386.1"/>
    </source>
</evidence>
<dbReference type="EMBL" id="CH408034">
    <property type="protein sequence ID" value="EAQ85386.1"/>
    <property type="molecule type" value="Genomic_DNA"/>
</dbReference>
<feature type="compositionally biased region" description="Basic and acidic residues" evidence="2">
    <location>
        <begin position="1002"/>
        <end position="1014"/>
    </location>
</feature>
<dbReference type="InterPro" id="IPR008930">
    <property type="entry name" value="Terpenoid_cyclase/PrenylTrfase"/>
</dbReference>
<evidence type="ECO:0000256" key="2">
    <source>
        <dbReference type="SAM" id="MobiDB-lite"/>
    </source>
</evidence>
<dbReference type="GO" id="GO:0010333">
    <property type="term" value="F:terpene synthase activity"/>
    <property type="evidence" value="ECO:0007669"/>
    <property type="project" value="InterPro"/>
</dbReference>
<feature type="compositionally biased region" description="Low complexity" evidence="2">
    <location>
        <begin position="984"/>
        <end position="993"/>
    </location>
</feature>
<feature type="compositionally biased region" description="Low complexity" evidence="2">
    <location>
        <begin position="829"/>
        <end position="887"/>
    </location>
</feature>
<feature type="region of interest" description="Disordered" evidence="2">
    <location>
        <begin position="48"/>
        <end position="68"/>
    </location>
</feature>
<dbReference type="Proteomes" id="UP000001056">
    <property type="component" value="Unassembled WGS sequence"/>
</dbReference>
<dbReference type="Gene3D" id="1.50.10.160">
    <property type="match status" value="1"/>
</dbReference>
<dbReference type="PANTHER" id="PTHR31739:SF25">
    <property type="entry name" value="(E,E)-GERANYLLINALOOL SYNTHASE"/>
    <property type="match status" value="1"/>
</dbReference>
<feature type="region of interest" description="Disordered" evidence="2">
    <location>
        <begin position="978"/>
        <end position="1014"/>
    </location>
</feature>
<accession>Q2GRK4</accession>
<evidence type="ECO:0000313" key="4">
    <source>
        <dbReference type="Proteomes" id="UP000001056"/>
    </source>
</evidence>
<dbReference type="InParanoid" id="Q2GRK4"/>
<dbReference type="OMA" id="PFTWTAC"/>
<dbReference type="GeneID" id="4394933"/>
<proteinExistence type="inferred from homology"/>
<evidence type="ECO:0008006" key="5">
    <source>
        <dbReference type="Google" id="ProtNLM"/>
    </source>
</evidence>
<dbReference type="PANTHER" id="PTHR31739">
    <property type="entry name" value="ENT-COPALYL DIPHOSPHATE SYNTHASE, CHLOROPLASTIC"/>
    <property type="match status" value="1"/>
</dbReference>
<gene>
    <name evidence="3" type="ORF">CHGG_09400</name>
</gene>
<sequence>MQPHSCKHLRLHRRATARYIPYTGCHVPPMEPYPRQLSPAARHYGDPPIGHGKESGTQITGDARSAPSTKGIEGIEGIEHAHPTPLTAMDAFTPSPDQARALVAVLAAQCTQGFGSMSASVYDTAWLSMIHKSGDWLFPECFDFILDEQLPSGAWESYATPLDGILNTAAALLALKKHLQKLDSERRHDHRHGDWLLRSHRAEAALKEMLHGWDVESTDQVGFEILVVSLLTLLEKEAGVSVDFPGYGTLRALRDAKLAKLPPSTLYKMPSTLYHALEAFIGHIDFDRVRPWRQADGSMMGSPAATAAYLMNSSTWDDEAEAYLRRVLHRKQASKANHGSVPCAWPTTLFEVSWVLTALSAAGIVIGDAQKSVLGNLLRETLLAQKGLLGFAPGSLPDVDDTAKGIEALNYLGQSDSVGVDGLIQTYEAAEHFMTYPGERNASFSANCNVLILLLVRNDRDQYVSQIAKVTRFLTHSVLEGHVKEKWQVDGSWDGVCEVTSYAILALSSLEKLPWIRQLDTGRIVAGMALGKAFLNSNRDAWAKGRHLWIEKVTYSSPVLSEAYCLAAAAVPLPATVYPQPGASKPQAVVSVNKKVMMGMRMAGGLIARTPLFSKTDPWSLRVAEMQAYFSMQALQRRQVDVFPRTAKGKDKYLFIIPLALTASALKAGGGPGAVSHSVLYEMMVLSVLNFHADEYMEGVVEKHFEGRLDSVRAVVWELFAEIQLEPSSIAEGGVAAAVNGHNGSSAREQARGDSQPTIADVKTVLGRFVRRILHHPAVLSSPTSLQTRLAFELQTFLLAHITHAEDNHRLRAQLNQAQAIIHNGNGNGLTNGHANGNSNGNTNGSLNGHSNGSSNGHANGSGHSDGNGHTNGNATPTPSATSTTPTYHNPGRTFYHWVRSTSADHTSCPFSFVFFDCLIHAAASPQATTPTPTLFTTSTRTAYLTESAARHLASLCRMYNDAGSLARDADERALNSLNFPEFTSTSTPTPTTQGHKRKRDHTNEKDGSEDGVKGPKDELLWLASYERRGLETATELLEAELELGGDGNAKNARRLVGALRLFVRVTDLYGQIYVLRDVGTRTRTGGSE</sequence>
<dbReference type="RefSeq" id="XP_001227327.1">
    <property type="nucleotide sequence ID" value="XM_001227326.1"/>
</dbReference>
<dbReference type="GO" id="GO:0016102">
    <property type="term" value="P:diterpenoid biosynthetic process"/>
    <property type="evidence" value="ECO:0007669"/>
    <property type="project" value="TreeGrafter"/>
</dbReference>
<organism evidence="3 4">
    <name type="scientific">Chaetomium globosum (strain ATCC 6205 / CBS 148.51 / DSM 1962 / NBRC 6347 / NRRL 1970)</name>
    <name type="common">Soil fungus</name>
    <dbReference type="NCBI Taxonomy" id="306901"/>
    <lineage>
        <taxon>Eukaryota</taxon>
        <taxon>Fungi</taxon>
        <taxon>Dikarya</taxon>
        <taxon>Ascomycota</taxon>
        <taxon>Pezizomycotina</taxon>
        <taxon>Sordariomycetes</taxon>
        <taxon>Sordariomycetidae</taxon>
        <taxon>Sordariales</taxon>
        <taxon>Chaetomiaceae</taxon>
        <taxon>Chaetomium</taxon>
    </lineage>
</organism>
<dbReference type="SUPFAM" id="SSF48239">
    <property type="entry name" value="Terpenoid cyclases/Protein prenyltransferases"/>
    <property type="match status" value="1"/>
</dbReference>
<dbReference type="OrthoDB" id="2343925at2759"/>
<dbReference type="AlphaFoldDB" id="Q2GRK4"/>
<feature type="region of interest" description="Disordered" evidence="2">
    <location>
        <begin position="826"/>
        <end position="887"/>
    </location>
</feature>
<protein>
    <recommendedName>
        <fullName evidence="5">Ent-kaurene synthase</fullName>
    </recommendedName>
</protein>
<keyword evidence="4" id="KW-1185">Reference proteome</keyword>
<dbReference type="GO" id="GO:0000287">
    <property type="term" value="F:magnesium ion binding"/>
    <property type="evidence" value="ECO:0007669"/>
    <property type="project" value="TreeGrafter"/>
</dbReference>
<dbReference type="InterPro" id="IPR050148">
    <property type="entry name" value="Terpene_synthase-like"/>
</dbReference>
<evidence type="ECO:0000256" key="1">
    <source>
        <dbReference type="ARBA" id="ARBA00006333"/>
    </source>
</evidence>
<dbReference type="HOGENOM" id="CLU_005861_0_0_1"/>
<dbReference type="eggNOG" id="ENOG502RUNM">
    <property type="taxonomic scope" value="Eukaryota"/>
</dbReference>
<reference evidence="4" key="1">
    <citation type="journal article" date="2015" name="Genome Announc.">
        <title>Draft genome sequence of the cellulolytic fungus Chaetomium globosum.</title>
        <authorList>
            <person name="Cuomo C.A."/>
            <person name="Untereiner W.A."/>
            <person name="Ma L.-J."/>
            <person name="Grabherr M."/>
            <person name="Birren B.W."/>
        </authorList>
    </citation>
    <scope>NUCLEOTIDE SEQUENCE [LARGE SCALE GENOMIC DNA]</scope>
    <source>
        <strain evidence="4">ATCC 6205 / CBS 148.51 / DSM 1962 / NBRC 6347 / NRRL 1970</strain>
    </source>
</reference>
<name>Q2GRK4_CHAGB</name>
<dbReference type="STRING" id="306901.Q2GRK4"/>
<comment type="similarity">
    <text evidence="1">Belongs to the terpene synthase family.</text>
</comment>
<dbReference type="VEuPathDB" id="FungiDB:CHGG_09400"/>